<evidence type="ECO:0000313" key="1">
    <source>
        <dbReference type="EMBL" id="CBI06181.1"/>
    </source>
</evidence>
<proteinExistence type="predicted"/>
<accession>E6QG30</accession>
<protein>
    <submittedName>
        <fullName evidence="1">Uncharacterized protein</fullName>
    </submittedName>
</protein>
<dbReference type="EMBL" id="CABP01000161">
    <property type="protein sequence ID" value="CBI06181.1"/>
    <property type="molecule type" value="Genomic_DNA"/>
</dbReference>
<dbReference type="AlphaFoldDB" id="E6QG30"/>
<name>E6QG30_9ZZZZ</name>
<organism evidence="1">
    <name type="scientific">mine drainage metagenome</name>
    <dbReference type="NCBI Taxonomy" id="410659"/>
    <lineage>
        <taxon>unclassified sequences</taxon>
        <taxon>metagenomes</taxon>
        <taxon>ecological metagenomes</taxon>
    </lineage>
</organism>
<sequence length="24" mass="2735">MSVIVSSNMPLIYVMLKSEGYIFI</sequence>
<gene>
    <name evidence="1" type="ORF">CARN5_0315</name>
</gene>
<comment type="caution">
    <text evidence="1">The sequence shown here is derived from an EMBL/GenBank/DDBJ whole genome shotgun (WGS) entry which is preliminary data.</text>
</comment>
<reference evidence="1" key="1">
    <citation type="submission" date="2009-10" db="EMBL/GenBank/DDBJ databases">
        <title>Diversity of trophic interactions inside an arsenic-rich microbial ecosystem.</title>
        <authorList>
            <person name="Bertin P.N."/>
            <person name="Heinrich-Salmeron A."/>
            <person name="Pelletier E."/>
            <person name="Goulhen-Chollet F."/>
            <person name="Arsene-Ploetze F."/>
            <person name="Gallien S."/>
            <person name="Calteau A."/>
            <person name="Vallenet D."/>
            <person name="Casiot C."/>
            <person name="Chane-Woon-Ming B."/>
            <person name="Giloteaux L."/>
            <person name="Barakat M."/>
            <person name="Bonnefoy V."/>
            <person name="Bruneel O."/>
            <person name="Chandler M."/>
            <person name="Cleiss J."/>
            <person name="Duran R."/>
            <person name="Elbaz-Poulichet F."/>
            <person name="Fonknechten N."/>
            <person name="Lauga B."/>
            <person name="Mornico D."/>
            <person name="Ortet P."/>
            <person name="Schaeffer C."/>
            <person name="Siguier P."/>
            <person name="Alexander Thil Smith A."/>
            <person name="Van Dorsselaer A."/>
            <person name="Weissenbach J."/>
            <person name="Medigue C."/>
            <person name="Le Paslier D."/>
        </authorList>
    </citation>
    <scope>NUCLEOTIDE SEQUENCE</scope>
</reference>